<keyword evidence="5" id="KW-0949">S-adenosyl-L-methionine</keyword>
<sequence>MGKNKEDKNGGRVQSKSKKGGGTRVQSKKGHRQHTRKGDVEDIGEGERDVRRRNEEISTTTRTTAATSDANGDILVCGEINNGGENPPPVVINPLKGLHLRMWDFEQCDPKRCTGAKLARRGILERMPLKTNFRGIVLSPEAKVPVSPADIQILENSGLSLIDCSWARLKEIPFKQMSSGHHRLLPFMVAANSVNYGRPFKLTCAEAAAATLYICGKEDAARELMKEFAYGEEFFHLNREVLDIYASC</sequence>
<feature type="compositionally biased region" description="Basic and acidic residues" evidence="6">
    <location>
        <begin position="36"/>
        <end position="56"/>
    </location>
</feature>
<name>A0A1E7F5T0_9STRA</name>
<dbReference type="Pfam" id="PF04034">
    <property type="entry name" value="Ribo_biogen_C"/>
    <property type="match status" value="1"/>
</dbReference>
<keyword evidence="10" id="KW-1185">Reference proteome</keyword>
<dbReference type="NCBIfam" id="NF002621">
    <property type="entry name" value="PRK02287.1"/>
    <property type="match status" value="1"/>
</dbReference>
<dbReference type="KEGG" id="fcy:FRACYDRAFT_269831"/>
<evidence type="ECO:0000256" key="6">
    <source>
        <dbReference type="SAM" id="MobiDB-lite"/>
    </source>
</evidence>
<dbReference type="PANTHER" id="PTHR20426:SF0">
    <property type="entry name" value="18S RRNA AMINOCARBOXYPROPYLTRANSFERASE"/>
    <property type="match status" value="1"/>
</dbReference>
<proteinExistence type="inferred from homology"/>
<keyword evidence="1" id="KW-0963">Cytoplasm</keyword>
<accession>A0A1E7F5T0</accession>
<feature type="compositionally biased region" description="Basic residues" evidence="6">
    <location>
        <begin position="15"/>
        <end position="35"/>
    </location>
</feature>
<feature type="region of interest" description="Disordered" evidence="6">
    <location>
        <begin position="1"/>
        <end position="66"/>
    </location>
</feature>
<evidence type="ECO:0000256" key="1">
    <source>
        <dbReference type="ARBA" id="ARBA00022490"/>
    </source>
</evidence>
<dbReference type="PANTHER" id="PTHR20426">
    <property type="entry name" value="RIBOSOME BIOGENESIS PROTEIN TSR3 HOMOLOG"/>
    <property type="match status" value="1"/>
</dbReference>
<dbReference type="InterPro" id="IPR022968">
    <property type="entry name" value="Tsr3-like"/>
</dbReference>
<dbReference type="InParanoid" id="A0A1E7F5T0"/>
<protein>
    <submittedName>
        <fullName evidence="9">DUF367-domain-containing protein</fullName>
    </submittedName>
</protein>
<dbReference type="Pfam" id="PF04068">
    <property type="entry name" value="Fer4_RLI"/>
    <property type="match status" value="1"/>
</dbReference>
<dbReference type="HAMAP" id="MF_01116">
    <property type="entry name" value="TSR3"/>
    <property type="match status" value="1"/>
</dbReference>
<evidence type="ECO:0000313" key="9">
    <source>
        <dbReference type="EMBL" id="OEU13474.1"/>
    </source>
</evidence>
<dbReference type="InterPro" id="IPR007209">
    <property type="entry name" value="RNaseL-inhib-like_metal-bd_dom"/>
</dbReference>
<dbReference type="GO" id="GO:0030490">
    <property type="term" value="P:maturation of SSU-rRNA"/>
    <property type="evidence" value="ECO:0007669"/>
    <property type="project" value="TreeGrafter"/>
</dbReference>
<dbReference type="Proteomes" id="UP000095751">
    <property type="component" value="Unassembled WGS sequence"/>
</dbReference>
<evidence type="ECO:0000259" key="7">
    <source>
        <dbReference type="Pfam" id="PF04034"/>
    </source>
</evidence>
<evidence type="ECO:0000256" key="4">
    <source>
        <dbReference type="ARBA" id="ARBA00022679"/>
    </source>
</evidence>
<feature type="compositionally biased region" description="Basic and acidic residues" evidence="6">
    <location>
        <begin position="1"/>
        <end position="10"/>
    </location>
</feature>
<dbReference type="GO" id="GO:0106388">
    <property type="term" value="F:rRNA small subunit aminocarboxypropyltransferase activity"/>
    <property type="evidence" value="ECO:0007669"/>
    <property type="project" value="InterPro"/>
</dbReference>
<dbReference type="AlphaFoldDB" id="A0A1E7F5T0"/>
<evidence type="ECO:0000259" key="8">
    <source>
        <dbReference type="Pfam" id="PF04068"/>
    </source>
</evidence>
<dbReference type="InterPro" id="IPR007177">
    <property type="entry name" value="Tsr3_C"/>
</dbReference>
<evidence type="ECO:0000256" key="2">
    <source>
        <dbReference type="ARBA" id="ARBA00022517"/>
    </source>
</evidence>
<organism evidence="9 10">
    <name type="scientific">Fragilariopsis cylindrus CCMP1102</name>
    <dbReference type="NCBI Taxonomy" id="635003"/>
    <lineage>
        <taxon>Eukaryota</taxon>
        <taxon>Sar</taxon>
        <taxon>Stramenopiles</taxon>
        <taxon>Ochrophyta</taxon>
        <taxon>Bacillariophyta</taxon>
        <taxon>Bacillariophyceae</taxon>
        <taxon>Bacillariophycidae</taxon>
        <taxon>Bacillariales</taxon>
        <taxon>Bacillariaceae</taxon>
        <taxon>Fragilariopsis</taxon>
    </lineage>
</organism>
<dbReference type="EMBL" id="KV784361">
    <property type="protein sequence ID" value="OEU13474.1"/>
    <property type="molecule type" value="Genomic_DNA"/>
</dbReference>
<feature type="domain" description="16S/18S rRNA aminocarboxypropyltransferase Tsr3 C-terminal" evidence="7">
    <location>
        <begin position="136"/>
        <end position="248"/>
    </location>
</feature>
<evidence type="ECO:0000256" key="3">
    <source>
        <dbReference type="ARBA" id="ARBA00022552"/>
    </source>
</evidence>
<dbReference type="FunCoup" id="A0A1E7F5T0">
    <property type="interactions" value="155"/>
</dbReference>
<feature type="domain" description="RNase L inhibitor RLI-like possible metal-binding" evidence="8">
    <location>
        <begin position="100"/>
        <end position="124"/>
    </location>
</feature>
<keyword evidence="2" id="KW-0690">Ribosome biogenesis</keyword>
<feature type="non-terminal residue" evidence="9">
    <location>
        <position position="248"/>
    </location>
</feature>
<gene>
    <name evidence="9" type="ORF">FRACYDRAFT_269831</name>
</gene>
<evidence type="ECO:0000313" key="10">
    <source>
        <dbReference type="Proteomes" id="UP000095751"/>
    </source>
</evidence>
<evidence type="ECO:0000256" key="5">
    <source>
        <dbReference type="ARBA" id="ARBA00022691"/>
    </source>
</evidence>
<dbReference type="OrthoDB" id="10262062at2759"/>
<keyword evidence="3" id="KW-0698">rRNA processing</keyword>
<reference evidence="9 10" key="1">
    <citation type="submission" date="2016-09" db="EMBL/GenBank/DDBJ databases">
        <title>Extensive genetic diversity and differential bi-allelic expression allows diatom success in the polar Southern Ocean.</title>
        <authorList>
            <consortium name="DOE Joint Genome Institute"/>
            <person name="Mock T."/>
            <person name="Otillar R.P."/>
            <person name="Strauss J."/>
            <person name="Dupont C."/>
            <person name="Frickenhaus S."/>
            <person name="Maumus F."/>
            <person name="Mcmullan M."/>
            <person name="Sanges R."/>
            <person name="Schmutz J."/>
            <person name="Toseland A."/>
            <person name="Valas R."/>
            <person name="Veluchamy A."/>
            <person name="Ward B.J."/>
            <person name="Allen A."/>
            <person name="Barry K."/>
            <person name="Falciatore A."/>
            <person name="Ferrante M."/>
            <person name="Fortunato A.E."/>
            <person name="Gloeckner G."/>
            <person name="Gruber A."/>
            <person name="Hipkin R."/>
            <person name="Janech M."/>
            <person name="Kroth P."/>
            <person name="Leese F."/>
            <person name="Lindquist E."/>
            <person name="Lyon B.R."/>
            <person name="Martin J."/>
            <person name="Mayer C."/>
            <person name="Parker M."/>
            <person name="Quesneville H."/>
            <person name="Raymond J."/>
            <person name="Uhlig C."/>
            <person name="Valentin K.U."/>
            <person name="Worden A.Z."/>
            <person name="Armbrust E.V."/>
            <person name="Bowler C."/>
            <person name="Green B."/>
            <person name="Moulton V."/>
            <person name="Van Oosterhout C."/>
            <person name="Grigoriev I."/>
        </authorList>
    </citation>
    <scope>NUCLEOTIDE SEQUENCE [LARGE SCALE GENOMIC DNA]</scope>
    <source>
        <strain evidence="9 10">CCMP1102</strain>
    </source>
</reference>
<keyword evidence="4" id="KW-0808">Transferase</keyword>